<proteinExistence type="predicted"/>
<keyword evidence="2" id="KW-1185">Reference proteome</keyword>
<dbReference type="EMBL" id="JAGGKT010000004">
    <property type="protein sequence ID" value="MBP1931999.1"/>
    <property type="molecule type" value="Genomic_DNA"/>
</dbReference>
<dbReference type="Proteomes" id="UP001519343">
    <property type="component" value="Unassembled WGS sequence"/>
</dbReference>
<name>A0ABS4GP07_9BACL</name>
<evidence type="ECO:0000313" key="1">
    <source>
        <dbReference type="EMBL" id="MBP1931999.1"/>
    </source>
</evidence>
<organism evidence="1 2">
    <name type="scientific">Ammoniphilus resinae</name>
    <dbReference type="NCBI Taxonomy" id="861532"/>
    <lineage>
        <taxon>Bacteria</taxon>
        <taxon>Bacillati</taxon>
        <taxon>Bacillota</taxon>
        <taxon>Bacilli</taxon>
        <taxon>Bacillales</taxon>
        <taxon>Paenibacillaceae</taxon>
        <taxon>Aneurinibacillus group</taxon>
        <taxon>Ammoniphilus</taxon>
    </lineage>
</organism>
<evidence type="ECO:0008006" key="3">
    <source>
        <dbReference type="Google" id="ProtNLM"/>
    </source>
</evidence>
<gene>
    <name evidence="1" type="ORF">J2Z37_002000</name>
</gene>
<evidence type="ECO:0000313" key="2">
    <source>
        <dbReference type="Proteomes" id="UP001519343"/>
    </source>
</evidence>
<sequence>MNGGFVMEFLLVVIIIQLAFINHKLSNLIPPSTNNLKKSKWSWRVDKRPTKEDEEREIH</sequence>
<comment type="caution">
    <text evidence="1">The sequence shown here is derived from an EMBL/GenBank/DDBJ whole genome shotgun (WGS) entry which is preliminary data.</text>
</comment>
<protein>
    <recommendedName>
        <fullName evidence="3">ATP synthase F0 subunit 8</fullName>
    </recommendedName>
</protein>
<dbReference type="RefSeq" id="WP_209810058.1">
    <property type="nucleotide sequence ID" value="NZ_JAGGKT010000004.1"/>
</dbReference>
<reference evidence="1 2" key="1">
    <citation type="submission" date="2021-03" db="EMBL/GenBank/DDBJ databases">
        <title>Genomic Encyclopedia of Type Strains, Phase IV (KMG-IV): sequencing the most valuable type-strain genomes for metagenomic binning, comparative biology and taxonomic classification.</title>
        <authorList>
            <person name="Goeker M."/>
        </authorList>
    </citation>
    <scope>NUCLEOTIDE SEQUENCE [LARGE SCALE GENOMIC DNA]</scope>
    <source>
        <strain evidence="1 2">DSM 24738</strain>
    </source>
</reference>
<accession>A0ABS4GP07</accession>